<sequence>MAFSNGWRYGAPIPSGPVSVNDLWNIIPGNPPVCVVDLTGGELRAMLEENLEHTFSADPYDQMGGYVKRCRGVSIFAKIENPAGQRIQKIFVCGREMDLSATYRVGFVTMQGVPPKYGRNRRELDIQAINAMENLLARGHGKELIEPLSR</sequence>
<dbReference type="InterPro" id="IPR008334">
    <property type="entry name" value="5'-Nucleotdase_C"/>
</dbReference>
<dbReference type="Pfam" id="PF02872">
    <property type="entry name" value="5_nucleotid_C"/>
    <property type="match status" value="1"/>
</dbReference>
<dbReference type="Gene3D" id="3.90.780.10">
    <property type="entry name" value="5'-Nucleotidase, C-terminal domain"/>
    <property type="match status" value="1"/>
</dbReference>
<accession>A0ABT4R4E8</accession>
<proteinExistence type="predicted"/>
<evidence type="ECO:0000259" key="1">
    <source>
        <dbReference type="Pfam" id="PF02872"/>
    </source>
</evidence>
<keyword evidence="3" id="KW-1185">Reference proteome</keyword>
<gene>
    <name evidence="2" type="ORF">OOJ09_31540</name>
</gene>
<name>A0ABT4R4E8_9HYPH</name>
<feature type="domain" description="5'-Nucleotidase C-terminal" evidence="1">
    <location>
        <begin position="2"/>
        <end position="105"/>
    </location>
</feature>
<dbReference type="SUPFAM" id="SSF55816">
    <property type="entry name" value="5'-nucleotidase (syn. UDP-sugar hydrolase), C-terminal domain"/>
    <property type="match status" value="1"/>
</dbReference>
<evidence type="ECO:0000313" key="2">
    <source>
        <dbReference type="EMBL" id="MCZ8548711.1"/>
    </source>
</evidence>
<organism evidence="2 3">
    <name type="scientific">Mesorhizobium qingshengii</name>
    <dbReference type="NCBI Taxonomy" id="1165689"/>
    <lineage>
        <taxon>Bacteria</taxon>
        <taxon>Pseudomonadati</taxon>
        <taxon>Pseudomonadota</taxon>
        <taxon>Alphaproteobacteria</taxon>
        <taxon>Hyphomicrobiales</taxon>
        <taxon>Phyllobacteriaceae</taxon>
        <taxon>Mesorhizobium</taxon>
    </lineage>
</organism>
<dbReference type="InterPro" id="IPR036907">
    <property type="entry name" value="5'-Nucleotdase_C_sf"/>
</dbReference>
<comment type="caution">
    <text evidence="2">The sequence shown here is derived from an EMBL/GenBank/DDBJ whole genome shotgun (WGS) entry which is preliminary data.</text>
</comment>
<protein>
    <submittedName>
        <fullName evidence="2">5'-nucleotidase C-terminal domain-containing protein</fullName>
    </submittedName>
</protein>
<dbReference type="EMBL" id="JAPFQA010000038">
    <property type="protein sequence ID" value="MCZ8548711.1"/>
    <property type="molecule type" value="Genomic_DNA"/>
</dbReference>
<reference evidence="2" key="1">
    <citation type="submission" date="2022-11" db="EMBL/GenBank/DDBJ databases">
        <authorList>
            <person name="Coimbra C."/>
        </authorList>
    </citation>
    <scope>NUCLEOTIDE SEQUENCE</scope>
    <source>
        <strain evidence="2">Jales19</strain>
    </source>
</reference>
<dbReference type="RefSeq" id="WP_269908965.1">
    <property type="nucleotide sequence ID" value="NZ_JAPFQA010000038.1"/>
</dbReference>
<dbReference type="Proteomes" id="UP001152178">
    <property type="component" value="Unassembled WGS sequence"/>
</dbReference>
<evidence type="ECO:0000313" key="3">
    <source>
        <dbReference type="Proteomes" id="UP001152178"/>
    </source>
</evidence>